<dbReference type="EMBL" id="GL535076">
    <property type="protein sequence ID" value="EFQ90804.1"/>
    <property type="molecule type" value="Genomic_DNA"/>
</dbReference>
<dbReference type="HOGENOM" id="CLU_2078706_0_0_1"/>
<feature type="region of interest" description="Disordered" evidence="1">
    <location>
        <begin position="15"/>
        <end position="93"/>
    </location>
</feature>
<dbReference type="Proteomes" id="UP000001067">
    <property type="component" value="Unassembled WGS sequence"/>
</dbReference>
<sequence>RRSWRHFDLQLLPTFGKRLVPGDSRPQGPPRHEKPPPAQPPALPTILPAPSVEDSEEEEEMHPNCFIDDPPIPALSPTLEVGSDNDNSDPDPTLKAIADRVKALERQSQMGPRITDSN</sequence>
<evidence type="ECO:0000313" key="2">
    <source>
        <dbReference type="EMBL" id="EFQ90804.1"/>
    </source>
</evidence>
<evidence type="ECO:0000256" key="1">
    <source>
        <dbReference type="SAM" id="MobiDB-lite"/>
    </source>
</evidence>
<gene>
    <name evidence="2" type="ORF">PTT_12529</name>
</gene>
<protein>
    <submittedName>
        <fullName evidence="2">Uncharacterized protein</fullName>
    </submittedName>
</protein>
<dbReference type="AlphaFoldDB" id="E3RTZ5"/>
<feature type="non-terminal residue" evidence="2">
    <location>
        <position position="1"/>
    </location>
</feature>
<dbReference type="KEGG" id="pte:PTT_12529"/>
<evidence type="ECO:0000313" key="3">
    <source>
        <dbReference type="Proteomes" id="UP000001067"/>
    </source>
</evidence>
<accession>E3RTZ5</accession>
<proteinExistence type="predicted"/>
<reference evidence="2 3" key="1">
    <citation type="journal article" date="2010" name="Genome Biol.">
        <title>A first genome assembly of the barley fungal pathogen Pyrenophora teres f. teres.</title>
        <authorList>
            <person name="Ellwood S.R."/>
            <person name="Liu Z."/>
            <person name="Syme R.A."/>
            <person name="Lai Z."/>
            <person name="Hane J.K."/>
            <person name="Keiper F."/>
            <person name="Moffat C.S."/>
            <person name="Oliver R.P."/>
            <person name="Friesen T.L."/>
        </authorList>
    </citation>
    <scope>NUCLEOTIDE SEQUENCE [LARGE SCALE GENOMIC DNA]</scope>
    <source>
        <strain evidence="2 3">0-1</strain>
    </source>
</reference>
<name>E3RTZ5_PYRTT</name>
<organism evidence="3">
    <name type="scientific">Pyrenophora teres f. teres (strain 0-1)</name>
    <name type="common">Barley net blotch fungus</name>
    <name type="synonym">Drechslera teres f. teres</name>
    <dbReference type="NCBI Taxonomy" id="861557"/>
    <lineage>
        <taxon>Eukaryota</taxon>
        <taxon>Fungi</taxon>
        <taxon>Dikarya</taxon>
        <taxon>Ascomycota</taxon>
        <taxon>Pezizomycotina</taxon>
        <taxon>Dothideomycetes</taxon>
        <taxon>Pleosporomycetidae</taxon>
        <taxon>Pleosporales</taxon>
        <taxon>Pleosporineae</taxon>
        <taxon>Pleosporaceae</taxon>
        <taxon>Pyrenophora</taxon>
    </lineage>
</organism>
<keyword evidence="3" id="KW-1185">Reference proteome</keyword>